<proteinExistence type="predicted"/>
<gene>
    <name evidence="2" type="ORF">GCM10023322_69960</name>
</gene>
<evidence type="ECO:0008006" key="4">
    <source>
        <dbReference type="Google" id="ProtNLM"/>
    </source>
</evidence>
<dbReference type="EMBL" id="BAABJQ010000031">
    <property type="protein sequence ID" value="GAA5197850.1"/>
    <property type="molecule type" value="Genomic_DNA"/>
</dbReference>
<evidence type="ECO:0000313" key="2">
    <source>
        <dbReference type="EMBL" id="GAA5197850.1"/>
    </source>
</evidence>
<name>A0ABP9SMD7_9ACTN</name>
<comment type="caution">
    <text evidence="2">The sequence shown here is derived from an EMBL/GenBank/DDBJ whole genome shotgun (WGS) entry which is preliminary data.</text>
</comment>
<keyword evidence="1" id="KW-0812">Transmembrane</keyword>
<protein>
    <recommendedName>
        <fullName evidence="4">Sugar transferase</fullName>
    </recommendedName>
</protein>
<keyword evidence="1" id="KW-1133">Transmembrane helix</keyword>
<sequence length="179" mass="19314">MKIAGGRYLGGLASDTVAVLRDLMIVLALVALACLPCLLALMVTADLAAETVSRAVRRGIRALFGWLSRRRLARAIGMADRPVTIEPAGPPIEQLAADLRRLGQQRIGVATRSTVWFAAVQRAYDDRLGLACQELGIVEHLGELGGIDLEIERVRVEGELHGAGLVLVSGDAERRQDQR</sequence>
<organism evidence="2 3">
    <name type="scientific">Rugosimonospora acidiphila</name>
    <dbReference type="NCBI Taxonomy" id="556531"/>
    <lineage>
        <taxon>Bacteria</taxon>
        <taxon>Bacillati</taxon>
        <taxon>Actinomycetota</taxon>
        <taxon>Actinomycetes</taxon>
        <taxon>Micromonosporales</taxon>
        <taxon>Micromonosporaceae</taxon>
        <taxon>Rugosimonospora</taxon>
    </lineage>
</organism>
<dbReference type="Proteomes" id="UP001501570">
    <property type="component" value="Unassembled WGS sequence"/>
</dbReference>
<reference evidence="3" key="1">
    <citation type="journal article" date="2019" name="Int. J. Syst. Evol. Microbiol.">
        <title>The Global Catalogue of Microorganisms (GCM) 10K type strain sequencing project: providing services to taxonomists for standard genome sequencing and annotation.</title>
        <authorList>
            <consortium name="The Broad Institute Genomics Platform"/>
            <consortium name="The Broad Institute Genome Sequencing Center for Infectious Disease"/>
            <person name="Wu L."/>
            <person name="Ma J."/>
        </authorList>
    </citation>
    <scope>NUCLEOTIDE SEQUENCE [LARGE SCALE GENOMIC DNA]</scope>
    <source>
        <strain evidence="3">JCM 18304</strain>
    </source>
</reference>
<dbReference type="PROSITE" id="PS51257">
    <property type="entry name" value="PROKAR_LIPOPROTEIN"/>
    <property type="match status" value="1"/>
</dbReference>
<accession>A0ABP9SMD7</accession>
<evidence type="ECO:0000256" key="1">
    <source>
        <dbReference type="SAM" id="Phobius"/>
    </source>
</evidence>
<feature type="transmembrane region" description="Helical" evidence="1">
    <location>
        <begin position="23"/>
        <end position="48"/>
    </location>
</feature>
<keyword evidence="3" id="KW-1185">Reference proteome</keyword>
<evidence type="ECO:0000313" key="3">
    <source>
        <dbReference type="Proteomes" id="UP001501570"/>
    </source>
</evidence>
<keyword evidence="1" id="KW-0472">Membrane</keyword>